<keyword evidence="1" id="KW-0472">Membrane</keyword>
<keyword evidence="1" id="KW-0812">Transmembrane</keyword>
<keyword evidence="3" id="KW-1185">Reference proteome</keyword>
<dbReference type="EMBL" id="JBHSGD010000005">
    <property type="protein sequence ID" value="MFC4652396.1"/>
    <property type="molecule type" value="Genomic_DNA"/>
</dbReference>
<sequence>MKKIILPEELYKKLDLSETEEVEVVDIAQDSFTIRALGVKRREYAASWFLLPTIISTIIFIVLAFSLNHSQVIPLSGSNSIATATIVVANAISILTFIIAYFIKRKELYHMMTKKIYWRTFLTVIVSIIIITTLALSALFWFTNQIFYGVSFGLFTSTLIFAIFSGILNYILIFVVDTFEISMLVNMLIMVAIGGLISSMATNGDQYWWQRNFSLLGTEKSHASLQFNLTLIISAALMIALFDYIFVSLREKYGRHIRYIVLQTLLMLCALCIALVGFIPNNGTGLAHHIHDISAQLIVLFMALAIFGIRWFLPRINKNIYVVSYIIVTLIAISFVLWHFVHYLTLTAFEILSFSLSFAWMMLLINNLLSLLWNNRKVYKVSISSDN</sequence>
<gene>
    <name evidence="2" type="ORF">ACFO26_05680</name>
</gene>
<feature type="transmembrane region" description="Helical" evidence="1">
    <location>
        <begin position="116"/>
        <end position="140"/>
    </location>
</feature>
<feature type="transmembrane region" description="Helical" evidence="1">
    <location>
        <begin position="352"/>
        <end position="373"/>
    </location>
</feature>
<feature type="transmembrane region" description="Helical" evidence="1">
    <location>
        <begin position="320"/>
        <end position="340"/>
    </location>
</feature>
<accession>A0ABV9JDM2</accession>
<feature type="transmembrane region" description="Helical" evidence="1">
    <location>
        <begin position="146"/>
        <end position="172"/>
    </location>
</feature>
<feature type="transmembrane region" description="Helical" evidence="1">
    <location>
        <begin position="184"/>
        <end position="203"/>
    </location>
</feature>
<name>A0ABV9JDM2_9LACT</name>
<feature type="transmembrane region" description="Helical" evidence="1">
    <location>
        <begin position="223"/>
        <end position="247"/>
    </location>
</feature>
<dbReference type="Proteomes" id="UP001595987">
    <property type="component" value="Unassembled WGS sequence"/>
</dbReference>
<keyword evidence="1" id="KW-1133">Transmembrane helix</keyword>
<feature type="transmembrane region" description="Helical" evidence="1">
    <location>
        <begin position="45"/>
        <end position="68"/>
    </location>
</feature>
<feature type="transmembrane region" description="Helical" evidence="1">
    <location>
        <begin position="80"/>
        <end position="104"/>
    </location>
</feature>
<evidence type="ECO:0000313" key="3">
    <source>
        <dbReference type="Proteomes" id="UP001595987"/>
    </source>
</evidence>
<feature type="transmembrane region" description="Helical" evidence="1">
    <location>
        <begin position="293"/>
        <end position="313"/>
    </location>
</feature>
<dbReference type="RefSeq" id="WP_213534910.1">
    <property type="nucleotide sequence ID" value="NZ_BOVQ01000004.1"/>
</dbReference>
<organism evidence="2 3">
    <name type="scientific">Lactococcus nasutitermitis</name>
    <dbReference type="NCBI Taxonomy" id="1652957"/>
    <lineage>
        <taxon>Bacteria</taxon>
        <taxon>Bacillati</taxon>
        <taxon>Bacillota</taxon>
        <taxon>Bacilli</taxon>
        <taxon>Lactobacillales</taxon>
        <taxon>Streptococcaceae</taxon>
        <taxon>Lactococcus</taxon>
    </lineage>
</organism>
<protein>
    <submittedName>
        <fullName evidence="2">DUF998 domain-containing protein</fullName>
    </submittedName>
</protein>
<feature type="transmembrane region" description="Helical" evidence="1">
    <location>
        <begin position="259"/>
        <end position="281"/>
    </location>
</feature>
<evidence type="ECO:0000256" key="1">
    <source>
        <dbReference type="SAM" id="Phobius"/>
    </source>
</evidence>
<comment type="caution">
    <text evidence="2">The sequence shown here is derived from an EMBL/GenBank/DDBJ whole genome shotgun (WGS) entry which is preliminary data.</text>
</comment>
<proteinExistence type="predicted"/>
<evidence type="ECO:0000313" key="2">
    <source>
        <dbReference type="EMBL" id="MFC4652396.1"/>
    </source>
</evidence>
<reference evidence="3" key="1">
    <citation type="journal article" date="2019" name="Int. J. Syst. Evol. Microbiol.">
        <title>The Global Catalogue of Microorganisms (GCM) 10K type strain sequencing project: providing services to taxonomists for standard genome sequencing and annotation.</title>
        <authorList>
            <consortium name="The Broad Institute Genomics Platform"/>
            <consortium name="The Broad Institute Genome Sequencing Center for Infectious Disease"/>
            <person name="Wu L."/>
            <person name="Ma J."/>
        </authorList>
    </citation>
    <scope>NUCLEOTIDE SEQUENCE [LARGE SCALE GENOMIC DNA]</scope>
    <source>
        <strain evidence="3">CCUG 63287</strain>
    </source>
</reference>